<dbReference type="PANTHER" id="PTHR36357:SF1">
    <property type="entry name" value="OS03G0148300 PROTEIN"/>
    <property type="match status" value="1"/>
</dbReference>
<feature type="signal peptide" evidence="2">
    <location>
        <begin position="1"/>
        <end position="18"/>
    </location>
</feature>
<evidence type="ECO:0008006" key="4">
    <source>
        <dbReference type="Google" id="ProtNLM"/>
    </source>
</evidence>
<dbReference type="Gene3D" id="3.30.70.260">
    <property type="match status" value="1"/>
</dbReference>
<evidence type="ECO:0000313" key="3">
    <source>
        <dbReference type="EMBL" id="SPC80336.1"/>
    </source>
</evidence>
<dbReference type="AlphaFoldDB" id="A0A2N9END0"/>
<accession>A0A2N9END0</accession>
<feature type="region of interest" description="Disordered" evidence="1">
    <location>
        <begin position="187"/>
        <end position="209"/>
    </location>
</feature>
<dbReference type="EMBL" id="OIVN01000446">
    <property type="protein sequence ID" value="SPC80336.1"/>
    <property type="molecule type" value="Genomic_DNA"/>
</dbReference>
<proteinExistence type="predicted"/>
<evidence type="ECO:0000256" key="1">
    <source>
        <dbReference type="SAM" id="MobiDB-lite"/>
    </source>
</evidence>
<feature type="compositionally biased region" description="Polar residues" evidence="1">
    <location>
        <begin position="58"/>
        <end position="75"/>
    </location>
</feature>
<evidence type="ECO:0000256" key="2">
    <source>
        <dbReference type="SAM" id="SignalP"/>
    </source>
</evidence>
<protein>
    <recommendedName>
        <fullName evidence="4">Mesoderm development candidate 2</fullName>
    </recommendedName>
</protein>
<organism evidence="3">
    <name type="scientific">Fagus sylvatica</name>
    <name type="common">Beechnut</name>
    <dbReference type="NCBI Taxonomy" id="28930"/>
    <lineage>
        <taxon>Eukaryota</taxon>
        <taxon>Viridiplantae</taxon>
        <taxon>Streptophyta</taxon>
        <taxon>Embryophyta</taxon>
        <taxon>Tracheophyta</taxon>
        <taxon>Spermatophyta</taxon>
        <taxon>Magnoliopsida</taxon>
        <taxon>eudicotyledons</taxon>
        <taxon>Gunneridae</taxon>
        <taxon>Pentapetalae</taxon>
        <taxon>rosids</taxon>
        <taxon>fabids</taxon>
        <taxon>Fagales</taxon>
        <taxon>Fagaceae</taxon>
        <taxon>Fagus</taxon>
    </lineage>
</organism>
<feature type="chain" id="PRO_5014996717" description="Mesoderm development candidate 2" evidence="2">
    <location>
        <begin position="19"/>
        <end position="209"/>
    </location>
</feature>
<keyword evidence="2" id="KW-0732">Signal</keyword>
<sequence>MAKRITLLLFLILPFIISQHLHLVRVAEAATKRRIHITDDLDDVVDDEEDEDWKQWGKKSTPSHDSNLRPSDLSSMSAPDIQAEMMKRHSGPTIGFVKLRLGVPRSRDMVAETAMKWTKVLRTGAVEVKFMGVDLSTIMFTMERGQDTAELKDFVLDQPEAYEIKIGDQVFRRPGDPPLEDVLAKLHNEKNKVDDTNPTENGKQLKEEL</sequence>
<gene>
    <name evidence="3" type="ORF">FSB_LOCUS8218</name>
</gene>
<name>A0A2N9END0_FAGSY</name>
<dbReference type="PANTHER" id="PTHR36357">
    <property type="entry name" value="OS03G0148300 PROTEIN"/>
    <property type="match status" value="1"/>
</dbReference>
<feature type="region of interest" description="Disordered" evidence="1">
    <location>
        <begin position="53"/>
        <end position="75"/>
    </location>
</feature>
<reference evidence="3" key="1">
    <citation type="submission" date="2018-02" db="EMBL/GenBank/DDBJ databases">
        <authorList>
            <person name="Cohen D.B."/>
            <person name="Kent A.D."/>
        </authorList>
    </citation>
    <scope>NUCLEOTIDE SEQUENCE</scope>
</reference>